<name>A0ABN9R7Y6_9DINO</name>
<keyword evidence="2" id="KW-1185">Reference proteome</keyword>
<evidence type="ECO:0000313" key="2">
    <source>
        <dbReference type="Proteomes" id="UP001189429"/>
    </source>
</evidence>
<evidence type="ECO:0000313" key="1">
    <source>
        <dbReference type="EMBL" id="CAK0813361.1"/>
    </source>
</evidence>
<gene>
    <name evidence="1" type="ORF">PCOR1329_LOCUS17315</name>
</gene>
<sequence>MTPVGASEIHEISSLDMAAGTIELMTPWAQTHTAGSIVSCPPTPAPTMVVLDDPHVTNLQGERFDIRMPSSDCVLLRVPFSNEDPEQLKLSVSLDTDGVSPSGLYVKSVALSGSLLDHQVVHARPRTRNAAGSSQAGDKTWTDFSLQVGNSIWRDFHFPKSEGVGADIPGASVGVLTPRFSGAK</sequence>
<dbReference type="Proteomes" id="UP001189429">
    <property type="component" value="Unassembled WGS sequence"/>
</dbReference>
<dbReference type="EMBL" id="CAUYUJ010005358">
    <property type="protein sequence ID" value="CAK0813361.1"/>
    <property type="molecule type" value="Genomic_DNA"/>
</dbReference>
<protein>
    <submittedName>
        <fullName evidence="1">Uncharacterized protein</fullName>
    </submittedName>
</protein>
<accession>A0ABN9R7Y6</accession>
<proteinExistence type="predicted"/>
<reference evidence="1" key="1">
    <citation type="submission" date="2023-10" db="EMBL/GenBank/DDBJ databases">
        <authorList>
            <person name="Chen Y."/>
            <person name="Shah S."/>
            <person name="Dougan E. K."/>
            <person name="Thang M."/>
            <person name="Chan C."/>
        </authorList>
    </citation>
    <scope>NUCLEOTIDE SEQUENCE [LARGE SCALE GENOMIC DNA]</scope>
</reference>
<comment type="caution">
    <text evidence="1">The sequence shown here is derived from an EMBL/GenBank/DDBJ whole genome shotgun (WGS) entry which is preliminary data.</text>
</comment>
<organism evidence="1 2">
    <name type="scientific">Prorocentrum cordatum</name>
    <dbReference type="NCBI Taxonomy" id="2364126"/>
    <lineage>
        <taxon>Eukaryota</taxon>
        <taxon>Sar</taxon>
        <taxon>Alveolata</taxon>
        <taxon>Dinophyceae</taxon>
        <taxon>Prorocentrales</taxon>
        <taxon>Prorocentraceae</taxon>
        <taxon>Prorocentrum</taxon>
    </lineage>
</organism>